<protein>
    <recommendedName>
        <fullName evidence="3">Carboxylic ester hydrolase</fullName>
        <ecNumber evidence="3">3.1.1.-</ecNumber>
    </recommendedName>
</protein>
<dbReference type="EMBL" id="CAJNOJ010000276">
    <property type="protein sequence ID" value="CAF1362639.1"/>
    <property type="molecule type" value="Genomic_DNA"/>
</dbReference>
<dbReference type="Proteomes" id="UP000663852">
    <property type="component" value="Unassembled WGS sequence"/>
</dbReference>
<dbReference type="InterPro" id="IPR029058">
    <property type="entry name" value="AB_hydrolase_fold"/>
</dbReference>
<dbReference type="InterPro" id="IPR050309">
    <property type="entry name" value="Type-B_Carboxylest/Lipase"/>
</dbReference>
<dbReference type="PROSITE" id="PS00941">
    <property type="entry name" value="CARBOXYLESTERASE_B_2"/>
    <property type="match status" value="1"/>
</dbReference>
<dbReference type="SUPFAM" id="SSF53474">
    <property type="entry name" value="alpha/beta-Hydrolases"/>
    <property type="match status" value="1"/>
</dbReference>
<accession>A0A815IB07</accession>
<dbReference type="EC" id="3.1.1.-" evidence="3"/>
<dbReference type="AlphaFoldDB" id="A0A815IB07"/>
<evidence type="ECO:0000256" key="1">
    <source>
        <dbReference type="ARBA" id="ARBA00005964"/>
    </source>
</evidence>
<dbReference type="InterPro" id="IPR019826">
    <property type="entry name" value="Carboxylesterase_B_AS"/>
</dbReference>
<dbReference type="OrthoDB" id="6846267at2759"/>
<dbReference type="InterPro" id="IPR019819">
    <property type="entry name" value="Carboxylesterase_B_CS"/>
</dbReference>
<dbReference type="Gene3D" id="3.40.50.1820">
    <property type="entry name" value="alpha/beta hydrolase"/>
    <property type="match status" value="1"/>
</dbReference>
<sequence length="523" mass="57668">MFLLLIAVCINARYGSSAQLLINTSSLGLIQGEINPVIDNVRQFIGIPFAQPPVGILRFKPPVALVNISSSGVYNATAVAHQGGFPALNCMQISLANSSEIYGQEDCLYLDIFLPLNINNGTLLPVVVYIYGGGFETSDPHSPTALISLYQNVIYVAIRYRVNVFGFMASTALSASRPGPIQSSGLQGFEDQQMAIKWVRDNIQSFGGNPNSITIQGHSAGSISVCLHVIAPASQHLFQRAIMQSGGCYMGQVPLSYMKMIGDDISSYFCNSSLSNMVSCLQSIDSTSLLQYAQSKAFIGVEKRVNASNVDMVLREVPIQIATDDQHLYTHSNALMLNAFDFDDCDEEACNFMSAPQSLVNCSLSNNRYRSTDMDMCCMNIPLPDADDSDDEEEDADLFSCKPVPQNTPFQTFIPTSATDLSVMRDEDIVRYLIDKQKFNGSWQLDETDIQKLTGKPWNVFQHIAPNEVLTSAIIILILETRFTSFSMMWHGIVQKARTSLLDLLGKDMTKVNALLEDIRKQL</sequence>
<dbReference type="PANTHER" id="PTHR11559">
    <property type="entry name" value="CARBOXYLESTERASE"/>
    <property type="match status" value="1"/>
</dbReference>
<dbReference type="InterPro" id="IPR002018">
    <property type="entry name" value="CarbesteraseB"/>
</dbReference>
<name>A0A815IB07_ADIRI</name>
<dbReference type="Pfam" id="PF00135">
    <property type="entry name" value="COesterase"/>
    <property type="match status" value="1"/>
</dbReference>
<dbReference type="GO" id="GO:0016787">
    <property type="term" value="F:hydrolase activity"/>
    <property type="evidence" value="ECO:0007669"/>
    <property type="project" value="UniProtKB-KW"/>
</dbReference>
<keyword evidence="2 3" id="KW-0378">Hydrolase</keyword>
<feature type="chain" id="PRO_5033108228" description="Carboxylic ester hydrolase" evidence="3">
    <location>
        <begin position="19"/>
        <end position="523"/>
    </location>
</feature>
<feature type="signal peptide" evidence="3">
    <location>
        <begin position="1"/>
        <end position="18"/>
    </location>
</feature>
<organism evidence="5 6">
    <name type="scientific">Adineta ricciae</name>
    <name type="common">Rotifer</name>
    <dbReference type="NCBI Taxonomy" id="249248"/>
    <lineage>
        <taxon>Eukaryota</taxon>
        <taxon>Metazoa</taxon>
        <taxon>Spiralia</taxon>
        <taxon>Gnathifera</taxon>
        <taxon>Rotifera</taxon>
        <taxon>Eurotatoria</taxon>
        <taxon>Bdelloidea</taxon>
        <taxon>Adinetida</taxon>
        <taxon>Adinetidae</taxon>
        <taxon>Adineta</taxon>
    </lineage>
</organism>
<feature type="domain" description="Carboxylesterase type B" evidence="4">
    <location>
        <begin position="21"/>
        <end position="322"/>
    </location>
</feature>
<evidence type="ECO:0000313" key="5">
    <source>
        <dbReference type="EMBL" id="CAF1362639.1"/>
    </source>
</evidence>
<proteinExistence type="inferred from homology"/>
<evidence type="ECO:0000256" key="2">
    <source>
        <dbReference type="ARBA" id="ARBA00022801"/>
    </source>
</evidence>
<comment type="caution">
    <text evidence="5">The sequence shown here is derived from an EMBL/GenBank/DDBJ whole genome shotgun (WGS) entry which is preliminary data.</text>
</comment>
<comment type="similarity">
    <text evidence="1 3">Belongs to the type-B carboxylesterase/lipase family.</text>
</comment>
<gene>
    <name evidence="5" type="ORF">EDS130_LOCUS33910</name>
</gene>
<reference evidence="5" key="1">
    <citation type="submission" date="2021-02" db="EMBL/GenBank/DDBJ databases">
        <authorList>
            <person name="Nowell W R."/>
        </authorList>
    </citation>
    <scope>NUCLEOTIDE SEQUENCE</scope>
</reference>
<evidence type="ECO:0000256" key="3">
    <source>
        <dbReference type="RuleBase" id="RU361235"/>
    </source>
</evidence>
<evidence type="ECO:0000313" key="6">
    <source>
        <dbReference type="Proteomes" id="UP000663852"/>
    </source>
</evidence>
<dbReference type="PROSITE" id="PS00122">
    <property type="entry name" value="CARBOXYLESTERASE_B_1"/>
    <property type="match status" value="1"/>
</dbReference>
<keyword evidence="3" id="KW-0732">Signal</keyword>
<evidence type="ECO:0000259" key="4">
    <source>
        <dbReference type="Pfam" id="PF00135"/>
    </source>
</evidence>